<dbReference type="Proteomes" id="UP000270112">
    <property type="component" value="Unassembled WGS sequence"/>
</dbReference>
<dbReference type="Pfam" id="PF09365">
    <property type="entry name" value="DUF2461"/>
    <property type="match status" value="1"/>
</dbReference>
<evidence type="ECO:0000313" key="4">
    <source>
        <dbReference type="Proteomes" id="UP000270112"/>
    </source>
</evidence>
<dbReference type="OrthoDB" id="9794241at2"/>
<sequence>MSSALMLDFLSELREHNSLDWMHAHEQQKRDAQNAFVELVQGCIDELAVEEPALAALDPKSLVFRTNRDTRFSDDKSPYNPAFRAHISPAGRLPVPVGYYLHVAPGGSFAGGGLFAPHFKDATRLVREHIAADPQAFLDIVEEPAFAARFQFVGTPLKRVPQGFDADSPAAAYLKCKSWAVEEHLQDDAIGCDTLVESFRAMRVFNQWMNTALEGFEMPRR</sequence>
<organism evidence="2 4">
    <name type="scientific">Eggerthella sinensis</name>
    <dbReference type="NCBI Taxonomy" id="242230"/>
    <lineage>
        <taxon>Bacteria</taxon>
        <taxon>Bacillati</taxon>
        <taxon>Actinomycetota</taxon>
        <taxon>Coriobacteriia</taxon>
        <taxon>Eggerthellales</taxon>
        <taxon>Eggerthellaceae</taxon>
        <taxon>Eggerthella</taxon>
    </lineage>
</organism>
<evidence type="ECO:0000313" key="1">
    <source>
        <dbReference type="EMBL" id="RDB66674.1"/>
    </source>
</evidence>
<dbReference type="PANTHER" id="PTHR36452:SF1">
    <property type="entry name" value="DUF2461 DOMAIN-CONTAINING PROTEIN"/>
    <property type="match status" value="1"/>
</dbReference>
<name>A0A3N0IXX1_9ACTN</name>
<dbReference type="PANTHER" id="PTHR36452">
    <property type="entry name" value="CHROMOSOME 12, WHOLE GENOME SHOTGUN SEQUENCE"/>
    <property type="match status" value="1"/>
</dbReference>
<dbReference type="EMBL" id="PPTT01000030">
    <property type="protein sequence ID" value="RDB66674.1"/>
    <property type="molecule type" value="Genomic_DNA"/>
</dbReference>
<dbReference type="InterPro" id="IPR015996">
    <property type="entry name" value="UCP028451"/>
</dbReference>
<protein>
    <submittedName>
        <fullName evidence="2">TIGR02453 family protein</fullName>
    </submittedName>
</protein>
<dbReference type="RefSeq" id="WP_114547402.1">
    <property type="nucleotide sequence ID" value="NZ_PPTT01000030.1"/>
</dbReference>
<accession>A0A3N0IXX1</accession>
<evidence type="ECO:0000313" key="3">
    <source>
        <dbReference type="Proteomes" id="UP000253817"/>
    </source>
</evidence>
<gene>
    <name evidence="1" type="ORF">C1876_14310</name>
    <name evidence="2" type="ORF">DMP09_10395</name>
</gene>
<reference evidence="2" key="3">
    <citation type="journal article" date="2019" name="Microbiol. Resour. Announc.">
        <title>Draft Genome Sequences of Type Strains of Gordonibacter faecihominis, Paraeggerthella hongkongensis, Parvibacter caecicola,Slackia equolifaciens, Slackia faecicanis, and Slackia isoflavoniconvertens.</title>
        <authorList>
            <person name="Danylec N."/>
            <person name="Stoll D.A."/>
            <person name="Dotsch A."/>
            <person name="Huch M."/>
        </authorList>
    </citation>
    <scope>NUCLEOTIDE SEQUENCE</scope>
    <source>
        <strain evidence="2">DSM 16107</strain>
    </source>
</reference>
<keyword evidence="3" id="KW-1185">Reference proteome</keyword>
<dbReference type="EMBL" id="QICC01000042">
    <property type="protein sequence ID" value="RNM41280.1"/>
    <property type="molecule type" value="Genomic_DNA"/>
</dbReference>
<dbReference type="NCBIfam" id="TIGR02453">
    <property type="entry name" value="TIGR02453 family protein"/>
    <property type="match status" value="1"/>
</dbReference>
<dbReference type="InterPro" id="IPR012808">
    <property type="entry name" value="CHP02453"/>
</dbReference>
<reference evidence="4" key="2">
    <citation type="submission" date="2018-05" db="EMBL/GenBank/DDBJ databases">
        <title>Genome Sequencing of selected type strains of the family Eggerthellaceae.</title>
        <authorList>
            <person name="Danylec N."/>
            <person name="Stoll D.A."/>
            <person name="Doetsch A."/>
            <person name="Huch M."/>
        </authorList>
    </citation>
    <scope>NUCLEOTIDE SEQUENCE [LARGE SCALE GENOMIC DNA]</scope>
    <source>
        <strain evidence="4">DSM 16107</strain>
    </source>
</reference>
<dbReference type="AlphaFoldDB" id="A0A3N0IXX1"/>
<evidence type="ECO:0000313" key="2">
    <source>
        <dbReference type="EMBL" id="RNM41280.1"/>
    </source>
</evidence>
<dbReference type="PIRSF" id="PIRSF028451">
    <property type="entry name" value="UCP028451"/>
    <property type="match status" value="1"/>
</dbReference>
<reference evidence="1 3" key="1">
    <citation type="journal article" date="2018" name="Elife">
        <title>Discovery and characterization of a prevalent human gut bacterial enzyme sufficient for the inactivation of a family of plant toxins.</title>
        <authorList>
            <person name="Koppel N."/>
            <person name="Bisanz J.E."/>
            <person name="Pandelia M.E."/>
            <person name="Turnbaugh P.J."/>
            <person name="Balskus E.P."/>
        </authorList>
    </citation>
    <scope>NUCLEOTIDE SEQUENCE [LARGE SCALE GENOMIC DNA]</scope>
    <source>
        <strain evidence="1 3">DSM 16107</strain>
    </source>
</reference>
<comment type="caution">
    <text evidence="2">The sequence shown here is derived from an EMBL/GenBank/DDBJ whole genome shotgun (WGS) entry which is preliminary data.</text>
</comment>
<dbReference type="Proteomes" id="UP000253817">
    <property type="component" value="Unassembled WGS sequence"/>
</dbReference>
<proteinExistence type="predicted"/>